<sequence>MPASPEATNVADARAQLYRIKRARQPITEAIDHLREHIAITQNQLEDTQVVDTAMQQAEERAQAELDQALEQHEDAAAERLRLQIKADELRRESDARALGFVDVPRKISDNPQA</sequence>
<dbReference type="EMBL" id="MT114161">
    <property type="protein sequence ID" value="QIQ62855.1"/>
    <property type="molecule type" value="Genomic_DNA"/>
</dbReference>
<keyword evidence="1" id="KW-0175">Coiled coil</keyword>
<protein>
    <submittedName>
        <fullName evidence="2">Uncharacterized protein</fullName>
    </submittedName>
</protein>
<name>A0A6G9LB80_9CAUD</name>
<evidence type="ECO:0000313" key="2">
    <source>
        <dbReference type="EMBL" id="QIQ62855.1"/>
    </source>
</evidence>
<proteinExistence type="predicted"/>
<evidence type="ECO:0000256" key="1">
    <source>
        <dbReference type="SAM" id="Coils"/>
    </source>
</evidence>
<organism evidence="2 3">
    <name type="scientific">Arthrobacter phage JKerns</name>
    <dbReference type="NCBI Taxonomy" id="2719212"/>
    <lineage>
        <taxon>Viruses</taxon>
        <taxon>Duplodnaviria</taxon>
        <taxon>Heunggongvirae</taxon>
        <taxon>Uroviricota</taxon>
        <taxon>Caudoviricetes</taxon>
        <taxon>Berryhillviridae</taxon>
        <taxon>Marthavirus</taxon>
        <taxon>Marthavirus zartrosa</taxon>
    </lineage>
</organism>
<gene>
    <name evidence="2" type="primary">43</name>
    <name evidence="2" type="ORF">SEA_JKERNS_43</name>
</gene>
<evidence type="ECO:0000313" key="3">
    <source>
        <dbReference type="Proteomes" id="UP000502306"/>
    </source>
</evidence>
<accession>A0A6G9LB80</accession>
<dbReference type="Proteomes" id="UP000502306">
    <property type="component" value="Segment"/>
</dbReference>
<feature type="coiled-coil region" evidence="1">
    <location>
        <begin position="55"/>
        <end position="93"/>
    </location>
</feature>
<reference evidence="2 3" key="1">
    <citation type="submission" date="2020-02" db="EMBL/GenBank/DDBJ databases">
        <authorList>
            <person name="Geistkemper T.D."/>
            <person name="Sullivan K.E."/>
            <person name="Friedman J.A."/>
            <person name="Miller J.M."/>
            <person name="Boury N.M."/>
            <person name="Peters N.T."/>
            <person name="Kistler A.L."/>
            <person name="Garlena R.A."/>
            <person name="Russell D.A."/>
            <person name="Pope W.H."/>
            <person name="Jacobs-Sera D."/>
            <person name="Hatfull G.F."/>
        </authorList>
    </citation>
    <scope>NUCLEOTIDE SEQUENCE [LARGE SCALE GENOMIC DNA]</scope>
</reference>